<evidence type="ECO:0000313" key="2">
    <source>
        <dbReference type="EMBL" id="GAN79538.1"/>
    </source>
</evidence>
<dbReference type="PANTHER" id="PTHR33627:SF1">
    <property type="entry name" value="TRANSPOSASE"/>
    <property type="match status" value="1"/>
</dbReference>
<dbReference type="AlphaFoldDB" id="A0A0D6PEA2"/>
<dbReference type="STRING" id="1120923.SAMN02746095_02904"/>
<dbReference type="PANTHER" id="PTHR33627">
    <property type="entry name" value="TRANSPOSASE"/>
    <property type="match status" value="1"/>
</dbReference>
<sequence>MPEAWVNAAERRNAAAIPEEISFLTKPAIARDMITAALDTGMPCAWVLADALYGSDSKLRHMLEARRQAYVLAVRSNHCLRMVKEHEGRSYASVRSWRVHVGFCRFMPMGERGLL</sequence>
<evidence type="ECO:0000313" key="3">
    <source>
        <dbReference type="Proteomes" id="UP000032668"/>
    </source>
</evidence>
<feature type="domain" description="Transposase IS701-like DDE" evidence="1">
    <location>
        <begin position="1"/>
        <end position="82"/>
    </location>
</feature>
<protein>
    <submittedName>
        <fullName evidence="2">Transposase</fullName>
    </submittedName>
</protein>
<proteinExistence type="predicted"/>
<reference evidence="2 3" key="1">
    <citation type="submission" date="2012-11" db="EMBL/GenBank/DDBJ databases">
        <title>Whole genome sequence of Acidocella aminolytica 101 = DSM 11237.</title>
        <authorList>
            <person name="Azuma Y."/>
            <person name="Higashiura N."/>
            <person name="Hirakawa H."/>
            <person name="Matsushita K."/>
        </authorList>
    </citation>
    <scope>NUCLEOTIDE SEQUENCE [LARGE SCALE GENOMIC DNA]</scope>
    <source>
        <strain evidence="3">101 / DSM 11237</strain>
    </source>
</reference>
<accession>A0A0D6PEA2</accession>
<evidence type="ECO:0000259" key="1">
    <source>
        <dbReference type="Pfam" id="PF13546"/>
    </source>
</evidence>
<gene>
    <name evidence="2" type="ORF">Aam_022_025</name>
</gene>
<dbReference type="InterPro" id="IPR039365">
    <property type="entry name" value="IS701-like"/>
</dbReference>
<keyword evidence="3" id="KW-1185">Reference proteome</keyword>
<comment type="caution">
    <text evidence="2">The sequence shown here is derived from an EMBL/GenBank/DDBJ whole genome shotgun (WGS) entry which is preliminary data.</text>
</comment>
<dbReference type="InterPro" id="IPR038721">
    <property type="entry name" value="IS701-like_DDE_dom"/>
</dbReference>
<dbReference type="EMBL" id="BANC01000022">
    <property type="protein sequence ID" value="GAN79538.1"/>
    <property type="molecule type" value="Genomic_DNA"/>
</dbReference>
<dbReference type="Pfam" id="PF13546">
    <property type="entry name" value="DDE_5"/>
    <property type="match status" value="1"/>
</dbReference>
<organism evidence="2 3">
    <name type="scientific">Acidocella aminolytica 101 = DSM 11237</name>
    <dbReference type="NCBI Taxonomy" id="1120923"/>
    <lineage>
        <taxon>Bacteria</taxon>
        <taxon>Pseudomonadati</taxon>
        <taxon>Pseudomonadota</taxon>
        <taxon>Alphaproteobacteria</taxon>
        <taxon>Acetobacterales</taxon>
        <taxon>Acidocellaceae</taxon>
        <taxon>Acidocella</taxon>
    </lineage>
</organism>
<name>A0A0D6PEA2_9PROT</name>
<dbReference type="Proteomes" id="UP000032668">
    <property type="component" value="Unassembled WGS sequence"/>
</dbReference>